<dbReference type="AlphaFoldDB" id="A0AAD7LLX9"/>
<dbReference type="KEGG" id="qsa:O6P43_020268"/>
<dbReference type="EMBL" id="JARAOO010000008">
    <property type="protein sequence ID" value="KAJ7959731.1"/>
    <property type="molecule type" value="Genomic_DNA"/>
</dbReference>
<keyword evidence="1" id="KW-0812">Transmembrane</keyword>
<reference evidence="2" key="1">
    <citation type="journal article" date="2023" name="Science">
        <title>Elucidation of the pathway for biosynthesis of saponin adjuvants from the soapbark tree.</title>
        <authorList>
            <person name="Reed J."/>
            <person name="Orme A."/>
            <person name="El-Demerdash A."/>
            <person name="Owen C."/>
            <person name="Martin L.B.B."/>
            <person name="Misra R.C."/>
            <person name="Kikuchi S."/>
            <person name="Rejzek M."/>
            <person name="Martin A.C."/>
            <person name="Harkess A."/>
            <person name="Leebens-Mack J."/>
            <person name="Louveau T."/>
            <person name="Stephenson M.J."/>
            <person name="Osbourn A."/>
        </authorList>
    </citation>
    <scope>NUCLEOTIDE SEQUENCE</scope>
    <source>
        <strain evidence="2">S10</strain>
    </source>
</reference>
<accession>A0AAD7LLX9</accession>
<comment type="caution">
    <text evidence="2">The sequence shown here is derived from an EMBL/GenBank/DDBJ whole genome shotgun (WGS) entry which is preliminary data.</text>
</comment>
<gene>
    <name evidence="2" type="ORF">O6P43_020268</name>
</gene>
<name>A0AAD7LLX9_QUISA</name>
<feature type="transmembrane region" description="Helical" evidence="1">
    <location>
        <begin position="24"/>
        <end position="40"/>
    </location>
</feature>
<proteinExistence type="predicted"/>
<keyword evidence="3" id="KW-1185">Reference proteome</keyword>
<evidence type="ECO:0000256" key="1">
    <source>
        <dbReference type="SAM" id="Phobius"/>
    </source>
</evidence>
<evidence type="ECO:0000313" key="2">
    <source>
        <dbReference type="EMBL" id="KAJ7959731.1"/>
    </source>
</evidence>
<organism evidence="2 3">
    <name type="scientific">Quillaja saponaria</name>
    <name type="common">Soap bark tree</name>
    <dbReference type="NCBI Taxonomy" id="32244"/>
    <lineage>
        <taxon>Eukaryota</taxon>
        <taxon>Viridiplantae</taxon>
        <taxon>Streptophyta</taxon>
        <taxon>Embryophyta</taxon>
        <taxon>Tracheophyta</taxon>
        <taxon>Spermatophyta</taxon>
        <taxon>Magnoliopsida</taxon>
        <taxon>eudicotyledons</taxon>
        <taxon>Gunneridae</taxon>
        <taxon>Pentapetalae</taxon>
        <taxon>rosids</taxon>
        <taxon>fabids</taxon>
        <taxon>Fabales</taxon>
        <taxon>Quillajaceae</taxon>
        <taxon>Quillaja</taxon>
    </lineage>
</organism>
<evidence type="ECO:0000313" key="3">
    <source>
        <dbReference type="Proteomes" id="UP001163823"/>
    </source>
</evidence>
<dbReference type="Proteomes" id="UP001163823">
    <property type="component" value="Chromosome 8"/>
</dbReference>
<sequence>MTKARWRLPHLQIGDFQFQHSWKFRLYCGWIILSVVFLLYSPHASLLFKSETTYCINKFYLNLTYDLSSFSN</sequence>
<protein>
    <submittedName>
        <fullName evidence="2">Uncharacterized protein</fullName>
    </submittedName>
</protein>
<keyword evidence="1" id="KW-0472">Membrane</keyword>
<keyword evidence="1" id="KW-1133">Transmembrane helix</keyword>